<dbReference type="SUPFAM" id="SSF58014">
    <property type="entry name" value="Coiled-coil domain of nucleotide exchange factor GrpE"/>
    <property type="match status" value="1"/>
</dbReference>
<evidence type="ECO:0000313" key="5">
    <source>
        <dbReference type="WBParaSite" id="SSTP_0000310800.1"/>
    </source>
</evidence>
<reference evidence="5" key="1">
    <citation type="submission" date="2015-08" db="UniProtKB">
        <authorList>
            <consortium name="WormBaseParasite"/>
        </authorList>
    </citation>
    <scope>IDENTIFICATION</scope>
</reference>
<dbReference type="InterPro" id="IPR013805">
    <property type="entry name" value="GrpE_CC"/>
</dbReference>
<proteinExistence type="inferred from homology"/>
<protein>
    <submittedName>
        <fullName evidence="6">Acid phosphatase</fullName>
    </submittedName>
</protein>
<evidence type="ECO:0000313" key="4">
    <source>
        <dbReference type="Proteomes" id="UP000035681"/>
    </source>
</evidence>
<evidence type="ECO:0000256" key="1">
    <source>
        <dbReference type="ARBA" id="ARBA00009054"/>
    </source>
</evidence>
<comment type="similarity">
    <text evidence="1">Belongs to the GrpE family.</text>
</comment>
<dbReference type="WBParaSite" id="SSTP_0000310800.1">
    <property type="protein sequence ID" value="SSTP_0000310800.1"/>
    <property type="gene ID" value="SSTP_0000310800"/>
</dbReference>
<dbReference type="Proteomes" id="UP000035681">
    <property type="component" value="Unplaced"/>
</dbReference>
<accession>A0A0K0E0U6</accession>
<sequence length="181" mass="21754">MTTTTTIVSETYTETETNQLYHQVVDSKKLNNRLDSLRERLKVYKKDKEDVIREMCTVGESIEKVQESVKNKQNMIDDLNKGMNMILKETEKWIDLWKKDEGRLRLEMNTKNVNNNYIQVDQLSLYIMHLREAILNKRNLIEEREINLENQRKFNKDAINEIKNEIKFFKQEIIKIKNKLD</sequence>
<evidence type="ECO:0000256" key="3">
    <source>
        <dbReference type="SAM" id="Coils"/>
    </source>
</evidence>
<keyword evidence="3" id="KW-0175">Coiled coil</keyword>
<name>A0A0K0E0U6_STRER</name>
<feature type="coiled-coil region" evidence="3">
    <location>
        <begin position="27"/>
        <end position="82"/>
    </location>
</feature>
<keyword evidence="2" id="KW-0143">Chaperone</keyword>
<keyword evidence="4" id="KW-1185">Reference proteome</keyword>
<evidence type="ECO:0000256" key="2">
    <source>
        <dbReference type="ARBA" id="ARBA00023186"/>
    </source>
</evidence>
<dbReference type="AlphaFoldDB" id="A0A0K0E0U6"/>
<dbReference type="WBParaSite" id="TCONS_00002214.p1">
    <property type="protein sequence ID" value="TCONS_00002214.p1"/>
    <property type="gene ID" value="XLOC_002093"/>
</dbReference>
<evidence type="ECO:0000313" key="6">
    <source>
        <dbReference type="WBParaSite" id="TCONS_00002214.p1"/>
    </source>
</evidence>
<organism evidence="5">
    <name type="scientific">Strongyloides stercoralis</name>
    <name type="common">Threadworm</name>
    <dbReference type="NCBI Taxonomy" id="6248"/>
    <lineage>
        <taxon>Eukaryota</taxon>
        <taxon>Metazoa</taxon>
        <taxon>Ecdysozoa</taxon>
        <taxon>Nematoda</taxon>
        <taxon>Chromadorea</taxon>
        <taxon>Rhabditida</taxon>
        <taxon>Tylenchina</taxon>
        <taxon>Panagrolaimomorpha</taxon>
        <taxon>Strongyloidoidea</taxon>
        <taxon>Strongyloididae</taxon>
        <taxon>Strongyloides</taxon>
    </lineage>
</organism>